<evidence type="ECO:0000259" key="7">
    <source>
        <dbReference type="Pfam" id="PF24997"/>
    </source>
</evidence>
<dbReference type="Gene3D" id="1.20.58.1030">
    <property type="match status" value="1"/>
</dbReference>
<reference evidence="8" key="2">
    <citation type="submission" date="2014-07" db="EMBL/GenBank/DDBJ databases">
        <authorList>
            <person name="Hull J."/>
        </authorList>
    </citation>
    <scope>NUCLEOTIDE SEQUENCE</scope>
</reference>
<dbReference type="InterPro" id="IPR021151">
    <property type="entry name" value="GINS_A"/>
</dbReference>
<dbReference type="Pfam" id="PF05916">
    <property type="entry name" value="Sld5"/>
    <property type="match status" value="1"/>
</dbReference>
<dbReference type="PANTHER" id="PTHR12914">
    <property type="entry name" value="PARTNER OF SLD5"/>
    <property type="match status" value="1"/>
</dbReference>
<comment type="similarity">
    <text evidence="2 5">Belongs to the GINS1/PSF1 family.</text>
</comment>
<evidence type="ECO:0000256" key="4">
    <source>
        <dbReference type="ARBA" id="ARBA00023242"/>
    </source>
</evidence>
<dbReference type="SUPFAM" id="SSF158573">
    <property type="entry name" value="GINS helical bundle-like"/>
    <property type="match status" value="1"/>
</dbReference>
<protein>
    <recommendedName>
        <fullName evidence="5">DNA replication complex GINS protein PSF1</fullName>
    </recommendedName>
</protein>
<accession>A0A0A9YMJ1</accession>
<dbReference type="Pfam" id="PF24997">
    <property type="entry name" value="PSF1_C"/>
    <property type="match status" value="1"/>
</dbReference>
<proteinExistence type="inferred from homology"/>
<dbReference type="EMBL" id="GBHO01009337">
    <property type="protein sequence ID" value="JAG34267.1"/>
    <property type="molecule type" value="Transcribed_RNA"/>
</dbReference>
<comment type="subcellular location">
    <subcellularLocation>
        <location evidence="1 5">Nucleus</location>
    </subcellularLocation>
</comment>
<keyword evidence="4 5" id="KW-0539">Nucleus</keyword>
<sequence>MDICARATNLLWELKRSKILPPYNQNAVQEIIQEIKKDAEIVKSITSDPSNFVLARNAAGDLKPVPSPATRFGLEIRIGIIQRNKRCVLAYLHTRAQILQSLWWESGPSVSEDLLVLLSPSEVTFFREYNDMVTDYMNTMELNLRNYQIPPKDLYIEVHVLGDVGEIVTQSGPMLLQKGSRVLIRRSDCESLIKEGLLQHVTHT</sequence>
<evidence type="ECO:0000313" key="8">
    <source>
        <dbReference type="EMBL" id="JAG34267.1"/>
    </source>
</evidence>
<comment type="subunit">
    <text evidence="5">Component of the GINS complex.</text>
</comment>
<dbReference type="InterPro" id="IPR056783">
    <property type="entry name" value="PSF1_C"/>
</dbReference>
<feature type="domain" description="GINS subunit" evidence="6">
    <location>
        <begin position="81"/>
        <end position="140"/>
    </location>
</feature>
<organism evidence="8">
    <name type="scientific">Lygus hesperus</name>
    <name type="common">Western plant bug</name>
    <dbReference type="NCBI Taxonomy" id="30085"/>
    <lineage>
        <taxon>Eukaryota</taxon>
        <taxon>Metazoa</taxon>
        <taxon>Ecdysozoa</taxon>
        <taxon>Arthropoda</taxon>
        <taxon>Hexapoda</taxon>
        <taxon>Insecta</taxon>
        <taxon>Pterygota</taxon>
        <taxon>Neoptera</taxon>
        <taxon>Paraneoptera</taxon>
        <taxon>Hemiptera</taxon>
        <taxon>Heteroptera</taxon>
        <taxon>Panheteroptera</taxon>
        <taxon>Cimicomorpha</taxon>
        <taxon>Miridae</taxon>
        <taxon>Mirini</taxon>
        <taxon>Lygus</taxon>
    </lineage>
</organism>
<evidence type="ECO:0000256" key="1">
    <source>
        <dbReference type="ARBA" id="ARBA00004123"/>
    </source>
</evidence>
<dbReference type="GO" id="GO:1902983">
    <property type="term" value="P:DNA strand elongation involved in mitotic DNA replication"/>
    <property type="evidence" value="ECO:0007669"/>
    <property type="project" value="TreeGrafter"/>
</dbReference>
<dbReference type="PANTHER" id="PTHR12914:SF2">
    <property type="entry name" value="DNA REPLICATION COMPLEX GINS PROTEIN PSF1"/>
    <property type="match status" value="1"/>
</dbReference>
<evidence type="ECO:0000256" key="5">
    <source>
        <dbReference type="RuleBase" id="RU368085"/>
    </source>
</evidence>
<name>A0A0A9YMJ1_LYGHE</name>
<keyword evidence="3 5" id="KW-0235">DNA replication</keyword>
<evidence type="ECO:0000256" key="3">
    <source>
        <dbReference type="ARBA" id="ARBA00022705"/>
    </source>
</evidence>
<dbReference type="InterPro" id="IPR036224">
    <property type="entry name" value="GINS_bundle-like_dom_sf"/>
</dbReference>
<dbReference type="CDD" id="cd11710">
    <property type="entry name" value="GINS_A_psf1"/>
    <property type="match status" value="1"/>
</dbReference>
<evidence type="ECO:0000256" key="2">
    <source>
        <dbReference type="ARBA" id="ARBA00006677"/>
    </source>
</evidence>
<dbReference type="GO" id="GO:0000811">
    <property type="term" value="C:GINS complex"/>
    <property type="evidence" value="ECO:0007669"/>
    <property type="project" value="UniProtKB-UniRule"/>
</dbReference>
<dbReference type="AlphaFoldDB" id="A0A0A9YMJ1"/>
<feature type="domain" description="DNA replication complex GINS protein PSF1 C-terminal" evidence="7">
    <location>
        <begin position="152"/>
        <end position="202"/>
    </location>
</feature>
<gene>
    <name evidence="8" type="primary">GINS1</name>
    <name evidence="8" type="ORF">CM83_18372</name>
</gene>
<dbReference type="CDD" id="cd21696">
    <property type="entry name" value="GINS_B_Psf1"/>
    <property type="match status" value="1"/>
</dbReference>
<dbReference type="InterPro" id="IPR005339">
    <property type="entry name" value="GINS_Psf1"/>
</dbReference>
<reference evidence="8" key="1">
    <citation type="journal article" date="2014" name="PLoS ONE">
        <title>Transcriptome-Based Identification of ABC Transporters in the Western Tarnished Plant Bug Lygus hesperus.</title>
        <authorList>
            <person name="Hull J.J."/>
            <person name="Chaney K."/>
            <person name="Geib S.M."/>
            <person name="Fabrick J.A."/>
            <person name="Brent C.S."/>
            <person name="Walsh D."/>
            <person name="Lavine L.C."/>
        </authorList>
    </citation>
    <scope>NUCLEOTIDE SEQUENCE</scope>
</reference>
<comment type="function">
    <text evidence="5">Required for correct functioning of the GINS complex, a complex that plays an essential role in the initiation of DNA replication, and progression of DNA replication forks. GINS complex seems to bind preferentially to single-stranded DNA.</text>
</comment>
<evidence type="ECO:0000259" key="6">
    <source>
        <dbReference type="Pfam" id="PF05916"/>
    </source>
</evidence>